<comment type="caution">
    <text evidence="3">The sequence shown here is derived from an EMBL/GenBank/DDBJ whole genome shotgun (WGS) entry which is preliminary data.</text>
</comment>
<dbReference type="Gene3D" id="3.30.70.100">
    <property type="match status" value="1"/>
</dbReference>
<keyword evidence="4" id="KW-1185">Reference proteome</keyword>
<keyword evidence="1" id="KW-0479">Metal-binding</keyword>
<evidence type="ECO:0000313" key="3">
    <source>
        <dbReference type="EMBL" id="KAI5075297.1"/>
    </source>
</evidence>
<reference evidence="3" key="1">
    <citation type="submission" date="2021-01" db="EMBL/GenBank/DDBJ databases">
        <title>Adiantum capillus-veneris genome.</title>
        <authorList>
            <person name="Fang Y."/>
            <person name="Liao Q."/>
        </authorList>
    </citation>
    <scope>NUCLEOTIDE SEQUENCE</scope>
    <source>
        <strain evidence="3">H3</strain>
        <tissue evidence="3">Leaf</tissue>
    </source>
</reference>
<dbReference type="PANTHER" id="PTHR22814:SF336">
    <property type="entry name" value="HEAVY METAL-ASSOCIATED ISOPRENYLATED PLANT PROTEIN 23"/>
    <property type="match status" value="1"/>
</dbReference>
<sequence>MDVVEMLVRMDCKGCERTVRKSLSRIRGIESVEVDMNLNKVTVRGYVDRMMVLRAIRRAGKKAEFWNPTHQPDYYLHLPNAYGYDYPNHSHAFESTYNYERHGYNVPYSHYYSQYLNRPQDGVSTLFSDDNPNSCSVM</sequence>
<dbReference type="PROSITE" id="PS50846">
    <property type="entry name" value="HMA_2"/>
    <property type="match status" value="1"/>
</dbReference>
<organism evidence="3 4">
    <name type="scientific">Adiantum capillus-veneris</name>
    <name type="common">Maidenhair fern</name>
    <dbReference type="NCBI Taxonomy" id="13818"/>
    <lineage>
        <taxon>Eukaryota</taxon>
        <taxon>Viridiplantae</taxon>
        <taxon>Streptophyta</taxon>
        <taxon>Embryophyta</taxon>
        <taxon>Tracheophyta</taxon>
        <taxon>Polypodiopsida</taxon>
        <taxon>Polypodiidae</taxon>
        <taxon>Polypodiales</taxon>
        <taxon>Pteridineae</taxon>
        <taxon>Pteridaceae</taxon>
        <taxon>Vittarioideae</taxon>
        <taxon>Adiantum</taxon>
    </lineage>
</organism>
<evidence type="ECO:0000259" key="2">
    <source>
        <dbReference type="PROSITE" id="PS50846"/>
    </source>
</evidence>
<dbReference type="SUPFAM" id="SSF55008">
    <property type="entry name" value="HMA, heavy metal-associated domain"/>
    <property type="match status" value="1"/>
</dbReference>
<dbReference type="GO" id="GO:0046872">
    <property type="term" value="F:metal ion binding"/>
    <property type="evidence" value="ECO:0007669"/>
    <property type="project" value="UniProtKB-KW"/>
</dbReference>
<evidence type="ECO:0000313" key="4">
    <source>
        <dbReference type="Proteomes" id="UP000886520"/>
    </source>
</evidence>
<dbReference type="AlphaFoldDB" id="A0A9D4UXN4"/>
<dbReference type="EMBL" id="JABFUD020000009">
    <property type="protein sequence ID" value="KAI5075297.1"/>
    <property type="molecule type" value="Genomic_DNA"/>
</dbReference>
<evidence type="ECO:0000256" key="1">
    <source>
        <dbReference type="ARBA" id="ARBA00022723"/>
    </source>
</evidence>
<dbReference type="Pfam" id="PF00403">
    <property type="entry name" value="HMA"/>
    <property type="match status" value="1"/>
</dbReference>
<dbReference type="InterPro" id="IPR006121">
    <property type="entry name" value="HMA_dom"/>
</dbReference>
<dbReference type="OrthoDB" id="689350at2759"/>
<dbReference type="InterPro" id="IPR036163">
    <property type="entry name" value="HMA_dom_sf"/>
</dbReference>
<accession>A0A9D4UXN4</accession>
<feature type="domain" description="HMA" evidence="2">
    <location>
        <begin position="1"/>
        <end position="64"/>
    </location>
</feature>
<dbReference type="Proteomes" id="UP000886520">
    <property type="component" value="Chromosome 9"/>
</dbReference>
<proteinExistence type="predicted"/>
<gene>
    <name evidence="3" type="ORF">GOP47_0009373</name>
</gene>
<dbReference type="PANTHER" id="PTHR22814">
    <property type="entry name" value="COPPER TRANSPORT PROTEIN ATOX1-RELATED"/>
    <property type="match status" value="1"/>
</dbReference>
<dbReference type="CDD" id="cd00371">
    <property type="entry name" value="HMA"/>
    <property type="match status" value="1"/>
</dbReference>
<protein>
    <recommendedName>
        <fullName evidence="2">HMA domain-containing protein</fullName>
    </recommendedName>
</protein>
<name>A0A9D4UXN4_ADICA</name>